<keyword evidence="5" id="KW-0256">Endoplasmic reticulum</keyword>
<keyword evidence="7 9" id="KW-0472">Membrane</keyword>
<comment type="function">
    <text evidence="8">Component of the signal peptidase complex (SPC) which catalyzes the cleavage of N-terminal signal sequences from nascent proteins as they are translocated into the lumen of the endoplasmic reticulum. Dispensable for SPC enzymatic activity.</text>
</comment>
<keyword evidence="6 9" id="KW-1133">Transmembrane helix</keyword>
<dbReference type="EMBL" id="FJUY01000011">
    <property type="protein sequence ID" value="CZT21479.1"/>
    <property type="molecule type" value="Genomic_DNA"/>
</dbReference>
<comment type="similarity">
    <text evidence="2">Belongs to the SPCS1 family.</text>
</comment>
<dbReference type="RefSeq" id="XP_023628368.1">
    <property type="nucleotide sequence ID" value="XM_023772600.1"/>
</dbReference>
<comment type="subcellular location">
    <subcellularLocation>
        <location evidence="1">Endoplasmic reticulum membrane</location>
        <topology evidence="1">Multi-pass membrane protein</topology>
    </subcellularLocation>
</comment>
<dbReference type="PANTHER" id="PTHR13202">
    <property type="entry name" value="MICROSOMAL SIGNAL PEPTIDASE 12 KDA SUBUNIT"/>
    <property type="match status" value="1"/>
</dbReference>
<reference evidence="10 11" key="1">
    <citation type="submission" date="2016-03" db="EMBL/GenBank/DDBJ databases">
        <authorList>
            <person name="Ploux O."/>
        </authorList>
    </citation>
    <scope>NUCLEOTIDE SEQUENCE [LARGE SCALE GENOMIC DNA]</scope>
    <source>
        <strain evidence="10 11">URUG2</strain>
    </source>
</reference>
<dbReference type="GO" id="GO:0045047">
    <property type="term" value="P:protein targeting to ER"/>
    <property type="evidence" value="ECO:0007669"/>
    <property type="project" value="TreeGrafter"/>
</dbReference>
<evidence type="ECO:0000313" key="11">
    <source>
        <dbReference type="Proteomes" id="UP000225277"/>
    </source>
</evidence>
<evidence type="ECO:0000256" key="5">
    <source>
        <dbReference type="ARBA" id="ARBA00022824"/>
    </source>
</evidence>
<dbReference type="GO" id="GO:0006465">
    <property type="term" value="P:signal peptide processing"/>
    <property type="evidence" value="ECO:0007669"/>
    <property type="project" value="InterPro"/>
</dbReference>
<evidence type="ECO:0000256" key="3">
    <source>
        <dbReference type="ARBA" id="ARBA00017059"/>
    </source>
</evidence>
<evidence type="ECO:0000256" key="2">
    <source>
        <dbReference type="ARBA" id="ARBA00005245"/>
    </source>
</evidence>
<evidence type="ECO:0000256" key="6">
    <source>
        <dbReference type="ARBA" id="ARBA00022989"/>
    </source>
</evidence>
<name>A0A2D3VHQ7_9PEZI</name>
<keyword evidence="11" id="KW-1185">Reference proteome</keyword>
<dbReference type="AlphaFoldDB" id="A0A2D3VHQ7"/>
<feature type="transmembrane region" description="Helical" evidence="9">
    <location>
        <begin position="53"/>
        <end position="74"/>
    </location>
</feature>
<evidence type="ECO:0000256" key="4">
    <source>
        <dbReference type="ARBA" id="ARBA00022692"/>
    </source>
</evidence>
<evidence type="ECO:0000256" key="7">
    <source>
        <dbReference type="ARBA" id="ARBA00023136"/>
    </source>
</evidence>
<feature type="transmembrane region" description="Helical" evidence="9">
    <location>
        <begin position="26"/>
        <end position="46"/>
    </location>
</feature>
<dbReference type="GeneID" id="35602461"/>
<gene>
    <name evidence="10" type="ORF">RCC_07342</name>
</gene>
<dbReference type="GO" id="GO:0005787">
    <property type="term" value="C:signal peptidase complex"/>
    <property type="evidence" value="ECO:0007669"/>
    <property type="project" value="InterPro"/>
</dbReference>
<evidence type="ECO:0000256" key="1">
    <source>
        <dbReference type="ARBA" id="ARBA00004477"/>
    </source>
</evidence>
<evidence type="ECO:0000313" key="10">
    <source>
        <dbReference type="EMBL" id="CZT21479.1"/>
    </source>
</evidence>
<organism evidence="10 11">
    <name type="scientific">Ramularia collo-cygni</name>
    <dbReference type="NCBI Taxonomy" id="112498"/>
    <lineage>
        <taxon>Eukaryota</taxon>
        <taxon>Fungi</taxon>
        <taxon>Dikarya</taxon>
        <taxon>Ascomycota</taxon>
        <taxon>Pezizomycotina</taxon>
        <taxon>Dothideomycetes</taxon>
        <taxon>Dothideomycetidae</taxon>
        <taxon>Mycosphaerellales</taxon>
        <taxon>Mycosphaerellaceae</taxon>
        <taxon>Ramularia</taxon>
    </lineage>
</organism>
<protein>
    <recommendedName>
        <fullName evidence="3">Signal peptidase complex subunit 1</fullName>
    </recommendedName>
</protein>
<dbReference type="PANTHER" id="PTHR13202:SF0">
    <property type="entry name" value="SIGNAL PEPTIDASE COMPLEX SUBUNIT 1"/>
    <property type="match status" value="1"/>
</dbReference>
<dbReference type="OrthoDB" id="263893at2759"/>
<dbReference type="STRING" id="112498.A0A2D3VHQ7"/>
<keyword evidence="4 9" id="KW-0812">Transmembrane</keyword>
<dbReference type="Pfam" id="PF06645">
    <property type="entry name" value="SPC12"/>
    <property type="match status" value="1"/>
</dbReference>
<evidence type="ECO:0000256" key="9">
    <source>
        <dbReference type="SAM" id="Phobius"/>
    </source>
</evidence>
<sequence length="103" mass="11412">MDAILEQARVIYEGEIDFSGQRLAELLTYTLLTLSGILAFLVGFSTQDIYKTLYIGGVGTLLTFVVVVPPWPYFQKNPLAWLPARTGAVGQRFDIEVDGKKVS</sequence>
<accession>A0A2D3VHQ7</accession>
<dbReference type="Proteomes" id="UP000225277">
    <property type="component" value="Unassembled WGS sequence"/>
</dbReference>
<evidence type="ECO:0000256" key="8">
    <source>
        <dbReference type="ARBA" id="ARBA00045204"/>
    </source>
</evidence>
<dbReference type="InterPro" id="IPR009542">
    <property type="entry name" value="Spc1/SPCS1"/>
</dbReference>
<proteinExistence type="inferred from homology"/>